<accession>A0A2J6X4S3</accession>
<dbReference type="InterPro" id="IPR036396">
    <property type="entry name" value="Cyt_P450_sf"/>
</dbReference>
<dbReference type="Proteomes" id="UP000243376">
    <property type="component" value="Unassembled WGS sequence"/>
</dbReference>
<dbReference type="EMBL" id="PNIQ01000545">
    <property type="protein sequence ID" value="PMP81421.1"/>
    <property type="molecule type" value="Genomic_DNA"/>
</dbReference>
<dbReference type="AlphaFoldDB" id="A0A2J6X4S3"/>
<proteinExistence type="predicted"/>
<reference evidence="1 2" key="1">
    <citation type="submission" date="2018-01" db="EMBL/GenBank/DDBJ databases">
        <title>Metagenomic assembled genomes from two thermal pools in the Uzon Caldera, Kamchatka, Russia.</title>
        <authorList>
            <person name="Wilkins L."/>
            <person name="Ettinger C."/>
        </authorList>
    </citation>
    <scope>NUCLEOTIDE SEQUENCE [LARGE SCALE GENOMIC DNA]</scope>
    <source>
        <strain evidence="1">ZAV-02</strain>
    </source>
</reference>
<name>A0A2J6X4S3_9CHLR</name>
<evidence type="ECO:0000313" key="2">
    <source>
        <dbReference type="Proteomes" id="UP000243376"/>
    </source>
</evidence>
<evidence type="ECO:0000313" key="1">
    <source>
        <dbReference type="EMBL" id="PMP81421.1"/>
    </source>
</evidence>
<dbReference type="GO" id="GO:0020037">
    <property type="term" value="F:heme binding"/>
    <property type="evidence" value="ECO:0007669"/>
    <property type="project" value="InterPro"/>
</dbReference>
<dbReference type="GO" id="GO:0016705">
    <property type="term" value="F:oxidoreductase activity, acting on paired donors, with incorporation or reduction of molecular oxygen"/>
    <property type="evidence" value="ECO:0007669"/>
    <property type="project" value="InterPro"/>
</dbReference>
<protein>
    <submittedName>
        <fullName evidence="1">Cytochrome P450</fullName>
    </submittedName>
</protein>
<gene>
    <name evidence="1" type="ORF">C0184_08270</name>
</gene>
<comment type="caution">
    <text evidence="1">The sequence shown here is derived from an EMBL/GenBank/DDBJ whole genome shotgun (WGS) entry which is preliminary data.</text>
</comment>
<organism evidence="1 2">
    <name type="scientific">Chloroflexus aggregans</name>
    <dbReference type="NCBI Taxonomy" id="152260"/>
    <lineage>
        <taxon>Bacteria</taxon>
        <taxon>Bacillati</taxon>
        <taxon>Chloroflexota</taxon>
        <taxon>Chloroflexia</taxon>
        <taxon>Chloroflexales</taxon>
        <taxon>Chloroflexineae</taxon>
        <taxon>Chloroflexaceae</taxon>
        <taxon>Chloroflexus</taxon>
    </lineage>
</organism>
<feature type="non-terminal residue" evidence="1">
    <location>
        <position position="60"/>
    </location>
</feature>
<dbReference type="GO" id="GO:0004497">
    <property type="term" value="F:monooxygenase activity"/>
    <property type="evidence" value="ECO:0007669"/>
    <property type="project" value="InterPro"/>
</dbReference>
<sequence length="60" mass="6701">MTAPVTTIPGPRGLPVIGVGNRLLRDPIEFMIRLHRHYGDLVKLPLGKRAMYLAVHPDMV</sequence>
<dbReference type="Gene3D" id="1.10.630.10">
    <property type="entry name" value="Cytochrome P450"/>
    <property type="match status" value="1"/>
</dbReference>
<dbReference type="SUPFAM" id="SSF48264">
    <property type="entry name" value="Cytochrome P450"/>
    <property type="match status" value="1"/>
</dbReference>
<dbReference type="GO" id="GO:0005506">
    <property type="term" value="F:iron ion binding"/>
    <property type="evidence" value="ECO:0007669"/>
    <property type="project" value="InterPro"/>
</dbReference>